<evidence type="ECO:0000259" key="6">
    <source>
        <dbReference type="PROSITE" id="PS01180"/>
    </source>
</evidence>
<protein>
    <recommendedName>
        <fullName evidence="6">CUB domain-containing protein</fullName>
    </recommendedName>
</protein>
<dbReference type="CTD" id="20199296"/>
<feature type="domain" description="CUB" evidence="6">
    <location>
        <begin position="358"/>
        <end position="492"/>
    </location>
</feature>
<dbReference type="EMBL" id="KB096742">
    <property type="protein sequence ID" value="ESO02461.1"/>
    <property type="molecule type" value="Genomic_DNA"/>
</dbReference>
<dbReference type="SMART" id="SM00042">
    <property type="entry name" value="CUB"/>
    <property type="match status" value="3"/>
</dbReference>
<dbReference type="EMBL" id="AMQM01000890">
    <property type="status" value="NOT_ANNOTATED_CDS"/>
    <property type="molecule type" value="Genomic_DNA"/>
</dbReference>
<dbReference type="PROSITE" id="PS50068">
    <property type="entry name" value="LDLRA_2"/>
    <property type="match status" value="1"/>
</dbReference>
<dbReference type="InterPro" id="IPR036055">
    <property type="entry name" value="LDL_receptor-like_sf"/>
</dbReference>
<evidence type="ECO:0000313" key="9">
    <source>
        <dbReference type="Proteomes" id="UP000015101"/>
    </source>
</evidence>
<dbReference type="OrthoDB" id="6022136at2759"/>
<dbReference type="GeneID" id="20199296"/>
<evidence type="ECO:0000256" key="1">
    <source>
        <dbReference type="ARBA" id="ARBA00023157"/>
    </source>
</evidence>
<name>T1ERU6_HELRO</name>
<organism evidence="8 9">
    <name type="scientific">Helobdella robusta</name>
    <name type="common">Californian leech</name>
    <dbReference type="NCBI Taxonomy" id="6412"/>
    <lineage>
        <taxon>Eukaryota</taxon>
        <taxon>Metazoa</taxon>
        <taxon>Spiralia</taxon>
        <taxon>Lophotrochozoa</taxon>
        <taxon>Annelida</taxon>
        <taxon>Clitellata</taxon>
        <taxon>Hirudinea</taxon>
        <taxon>Rhynchobdellida</taxon>
        <taxon>Glossiphoniidae</taxon>
        <taxon>Helobdella</taxon>
    </lineage>
</organism>
<dbReference type="InParanoid" id="T1ERU6"/>
<comment type="caution">
    <text evidence="3">Lacks conserved residue(s) required for the propagation of feature annotation.</text>
</comment>
<keyword evidence="5" id="KW-1133">Transmembrane helix</keyword>
<dbReference type="InterPro" id="IPR035914">
    <property type="entry name" value="Sperma_CUB_dom_sf"/>
</dbReference>
<dbReference type="GO" id="GO:0005886">
    <property type="term" value="C:plasma membrane"/>
    <property type="evidence" value="ECO:0000318"/>
    <property type="project" value="GO_Central"/>
</dbReference>
<dbReference type="RefSeq" id="XP_009019869.1">
    <property type="nucleotide sequence ID" value="XM_009021621.1"/>
</dbReference>
<dbReference type="EnsemblMetazoa" id="HelroT161732">
    <property type="protein sequence ID" value="HelroP161732"/>
    <property type="gene ID" value="HelroG161732"/>
</dbReference>
<dbReference type="AlphaFoldDB" id="T1ERU6"/>
<reference evidence="9" key="1">
    <citation type="submission" date="2012-12" db="EMBL/GenBank/DDBJ databases">
        <authorList>
            <person name="Hellsten U."/>
            <person name="Grimwood J."/>
            <person name="Chapman J.A."/>
            <person name="Shapiro H."/>
            <person name="Aerts A."/>
            <person name="Otillar R.P."/>
            <person name="Terry A.Y."/>
            <person name="Boore J.L."/>
            <person name="Simakov O."/>
            <person name="Marletaz F."/>
            <person name="Cho S.-J."/>
            <person name="Edsinger-Gonzales E."/>
            <person name="Havlak P."/>
            <person name="Kuo D.-H."/>
            <person name="Larsson T."/>
            <person name="Lv J."/>
            <person name="Arendt D."/>
            <person name="Savage R."/>
            <person name="Osoegawa K."/>
            <person name="de Jong P."/>
            <person name="Lindberg D.R."/>
            <person name="Seaver E.C."/>
            <person name="Weisblat D.A."/>
            <person name="Putnam N.H."/>
            <person name="Grigoriev I.V."/>
            <person name="Rokhsar D.S."/>
        </authorList>
    </citation>
    <scope>NUCLEOTIDE SEQUENCE</scope>
</reference>
<evidence type="ECO:0000256" key="5">
    <source>
        <dbReference type="SAM" id="Phobius"/>
    </source>
</evidence>
<reference evidence="8" key="3">
    <citation type="submission" date="2015-06" db="UniProtKB">
        <authorList>
            <consortium name="EnsemblMetazoa"/>
        </authorList>
    </citation>
    <scope>IDENTIFICATION</scope>
</reference>
<dbReference type="STRING" id="6412.T1ERU6"/>
<proteinExistence type="predicted"/>
<feature type="transmembrane region" description="Helical" evidence="5">
    <location>
        <begin position="541"/>
        <end position="564"/>
    </location>
</feature>
<dbReference type="PROSITE" id="PS01180">
    <property type="entry name" value="CUB"/>
    <property type="match status" value="3"/>
</dbReference>
<keyword evidence="5" id="KW-0812">Transmembrane</keyword>
<evidence type="ECO:0000313" key="7">
    <source>
        <dbReference type="EMBL" id="ESO02461.1"/>
    </source>
</evidence>
<dbReference type="CDD" id="cd00041">
    <property type="entry name" value="CUB"/>
    <property type="match status" value="2"/>
</dbReference>
<dbReference type="Gene3D" id="2.60.120.290">
    <property type="entry name" value="Spermadhesin, CUB domain"/>
    <property type="match status" value="3"/>
</dbReference>
<evidence type="ECO:0000256" key="4">
    <source>
        <dbReference type="SAM" id="MobiDB-lite"/>
    </source>
</evidence>
<keyword evidence="9" id="KW-1185">Reference proteome</keyword>
<reference evidence="7 9" key="2">
    <citation type="journal article" date="2013" name="Nature">
        <title>Insights into bilaterian evolution from three spiralian genomes.</title>
        <authorList>
            <person name="Simakov O."/>
            <person name="Marletaz F."/>
            <person name="Cho S.J."/>
            <person name="Edsinger-Gonzales E."/>
            <person name="Havlak P."/>
            <person name="Hellsten U."/>
            <person name="Kuo D.H."/>
            <person name="Larsson T."/>
            <person name="Lv J."/>
            <person name="Arendt D."/>
            <person name="Savage R."/>
            <person name="Osoegawa K."/>
            <person name="de Jong P."/>
            <person name="Grimwood J."/>
            <person name="Chapman J.A."/>
            <person name="Shapiro H."/>
            <person name="Aerts A."/>
            <person name="Otillar R.P."/>
            <person name="Terry A.Y."/>
            <person name="Boore J.L."/>
            <person name="Grigoriev I.V."/>
            <person name="Lindberg D.R."/>
            <person name="Seaver E.C."/>
            <person name="Weisblat D.A."/>
            <person name="Putnam N.H."/>
            <person name="Rokhsar D.S."/>
        </authorList>
    </citation>
    <scope>NUCLEOTIDE SEQUENCE</scope>
</reference>
<gene>
    <name evidence="8" type="primary">20199296</name>
    <name evidence="7" type="ORF">HELRODRAFT_161732</name>
</gene>
<dbReference type="Proteomes" id="UP000015101">
    <property type="component" value="Unassembled WGS sequence"/>
</dbReference>
<dbReference type="Pfam" id="PF00431">
    <property type="entry name" value="CUB"/>
    <property type="match status" value="2"/>
</dbReference>
<dbReference type="InterPro" id="IPR000859">
    <property type="entry name" value="CUB_dom"/>
</dbReference>
<dbReference type="CDD" id="cd00112">
    <property type="entry name" value="LDLa"/>
    <property type="match status" value="1"/>
</dbReference>
<dbReference type="SMART" id="SM00192">
    <property type="entry name" value="LDLa"/>
    <property type="match status" value="1"/>
</dbReference>
<evidence type="ECO:0000256" key="3">
    <source>
        <dbReference type="PROSITE-ProRule" id="PRU00124"/>
    </source>
</evidence>
<dbReference type="Gene3D" id="4.10.400.10">
    <property type="entry name" value="Low-density Lipoprotein Receptor"/>
    <property type="match status" value="1"/>
</dbReference>
<dbReference type="SUPFAM" id="SSF49854">
    <property type="entry name" value="Spermadhesin, CUB domain"/>
    <property type="match status" value="3"/>
</dbReference>
<feature type="disulfide bond" evidence="2">
    <location>
        <begin position="358"/>
        <end position="385"/>
    </location>
</feature>
<dbReference type="HOGENOM" id="CLU_003797_1_1_1"/>
<dbReference type="KEGG" id="hro:HELRODRAFT_161732"/>
<feature type="compositionally biased region" description="Basic residues" evidence="4">
    <location>
        <begin position="593"/>
        <end position="607"/>
    </location>
</feature>
<feature type="domain" description="CUB" evidence="6">
    <location>
        <begin position="219"/>
        <end position="349"/>
    </location>
</feature>
<keyword evidence="5" id="KW-0472">Membrane</keyword>
<keyword evidence="1 2" id="KW-1015">Disulfide bond</keyword>
<feature type="region of interest" description="Disordered" evidence="4">
    <location>
        <begin position="1"/>
        <end position="24"/>
    </location>
</feature>
<feature type="region of interest" description="Disordered" evidence="4">
    <location>
        <begin position="586"/>
        <end position="616"/>
    </location>
</feature>
<evidence type="ECO:0000313" key="8">
    <source>
        <dbReference type="EnsemblMetazoa" id="HelroP161732"/>
    </source>
</evidence>
<dbReference type="OMA" id="GRYCGGF"/>
<sequence>MQKALSHRTSSPLSSPQPSPSLPECDRIIRSNSQSSGIIKSPYYPEPSPRDILCHYDINGLVDRQNLEKVQLFIEDIDIGEDYVEEYVDTVVARGVAVGGAAASAAAGRNVARFNRSKCQNGALQAYTTRASQKSLAMYKIELQEQSTTKVSLPIPDYEFCGTSGNGRFGSYSITSDSPKMLLIYDTFGARSRRGFKVRYQFSTDYAIPGTAISGESPCHFQYMSTSAIQGTFNSPRHPSNYPDNTYCVYEFHGQPDEIVRLTFENFQVEDDANCSKDFVKIFKWLPPKLEEEGQQQQQVENLEFVPVGHYCGERFPGPQDEDSQIMRVTLNSDGHTVYKGFRARYEFVKRQPPDKKCFHSITNIGGGVINSPNYPHKYTTNKTCEWIVYGRSKANKILLTFDIFSIEGNPNEKKSFKSNQTKLSVEIGCGNAVLKIYSTSRSNMPAYELCGDNDTIDNLQIITKSNVLRLKFVSTAKATGGKGFRLPWTEILPMKGGRCPGFLCEKSGHCIPNDMKCNGVANCGKNDRSDELKNCETSTLNVVLCVLGVCFLLLILGGLLWLYCKRKKKKPEKDQKIPEVRIVTGVSEKRPRSANRKKRRKKRRMKEKTEMITIM</sequence>
<feature type="domain" description="CUB" evidence="6">
    <location>
        <begin position="25"/>
        <end position="203"/>
    </location>
</feature>
<dbReference type="InterPro" id="IPR053207">
    <property type="entry name" value="Non-NMDA_GluR_Accessory"/>
</dbReference>
<dbReference type="PANTHER" id="PTHR47537">
    <property type="entry name" value="CUBILIN"/>
    <property type="match status" value="1"/>
</dbReference>
<dbReference type="PANTHER" id="PTHR47537:SF6">
    <property type="entry name" value="CUB DOMAIN-CONTAINING PROTEIN"/>
    <property type="match status" value="1"/>
</dbReference>
<evidence type="ECO:0000256" key="2">
    <source>
        <dbReference type="PROSITE-ProRule" id="PRU00059"/>
    </source>
</evidence>
<dbReference type="eggNOG" id="KOG4292">
    <property type="taxonomic scope" value="Eukaryota"/>
</dbReference>
<dbReference type="InterPro" id="IPR002172">
    <property type="entry name" value="LDrepeatLR_classA_rpt"/>
</dbReference>
<accession>T1ERU6</accession>